<evidence type="ECO:0000313" key="3">
    <source>
        <dbReference type="Proteomes" id="UP000694920"/>
    </source>
</evidence>
<evidence type="ECO:0000256" key="1">
    <source>
        <dbReference type="ARBA" id="ARBA00036993"/>
    </source>
</evidence>
<evidence type="ECO:0000313" key="6">
    <source>
        <dbReference type="RefSeq" id="XP_015610201.1"/>
    </source>
</evidence>
<dbReference type="InterPro" id="IPR014878">
    <property type="entry name" value="THAP4-like_heme-bd"/>
</dbReference>
<keyword evidence="3" id="KW-1185">Reference proteome</keyword>
<feature type="domain" description="THAP4-like heme-binding" evidence="2">
    <location>
        <begin position="10"/>
        <end position="163"/>
    </location>
</feature>
<evidence type="ECO:0000259" key="2">
    <source>
        <dbReference type="Pfam" id="PF08768"/>
    </source>
</evidence>
<dbReference type="RefSeq" id="XP_015610191.1">
    <property type="nucleotide sequence ID" value="XM_015754705.2"/>
</dbReference>
<dbReference type="Gene3D" id="2.40.128.20">
    <property type="match status" value="1"/>
</dbReference>
<dbReference type="AlphaFoldDB" id="A0AAJ7CGA4"/>
<dbReference type="InterPro" id="IPR012674">
    <property type="entry name" value="Calycin"/>
</dbReference>
<dbReference type="PANTHER" id="PTHR15854:SF4">
    <property type="entry name" value="PEROXYNITRITE ISOMERASE THAP4"/>
    <property type="match status" value="1"/>
</dbReference>
<reference evidence="4 5" key="1">
    <citation type="submission" date="2025-04" db="UniProtKB">
        <authorList>
            <consortium name="RefSeq"/>
        </authorList>
    </citation>
    <scope>IDENTIFICATION</scope>
</reference>
<dbReference type="KEGG" id="ccin:107275003"/>
<dbReference type="RefSeq" id="XP_015610210.1">
    <property type="nucleotide sequence ID" value="XM_015754724.2"/>
</dbReference>
<organism evidence="3 5">
    <name type="scientific">Cephus cinctus</name>
    <name type="common">Wheat stem sawfly</name>
    <dbReference type="NCBI Taxonomy" id="211228"/>
    <lineage>
        <taxon>Eukaryota</taxon>
        <taxon>Metazoa</taxon>
        <taxon>Ecdysozoa</taxon>
        <taxon>Arthropoda</taxon>
        <taxon>Hexapoda</taxon>
        <taxon>Insecta</taxon>
        <taxon>Pterygota</taxon>
        <taxon>Neoptera</taxon>
        <taxon>Endopterygota</taxon>
        <taxon>Hymenoptera</taxon>
        <taxon>Cephoidea</taxon>
        <taxon>Cephidae</taxon>
        <taxon>Cephus</taxon>
    </lineage>
</organism>
<evidence type="ECO:0000313" key="5">
    <source>
        <dbReference type="RefSeq" id="XP_015610191.1"/>
    </source>
</evidence>
<dbReference type="Pfam" id="PF08768">
    <property type="entry name" value="THAP4_heme-bd"/>
    <property type="match status" value="1"/>
</dbReference>
<name>A0AAJ7CGA4_CEPCN</name>
<protein>
    <submittedName>
        <fullName evidence="4 5">THAP domain-containing protein 4 isoform X1</fullName>
    </submittedName>
</protein>
<dbReference type="Proteomes" id="UP000694920">
    <property type="component" value="Unplaced"/>
</dbReference>
<dbReference type="RefSeq" id="XP_015610201.1">
    <property type="nucleotide sequence ID" value="XM_015754715.2"/>
</dbReference>
<gene>
    <name evidence="4 5 6 7" type="primary">LOC107275003</name>
</gene>
<evidence type="ECO:0000313" key="4">
    <source>
        <dbReference type="RefSeq" id="XP_015610185.1"/>
    </source>
</evidence>
<proteinExistence type="predicted"/>
<sequence length="168" mass="18991">MNQLPMHDALKSLAWLEGTWKTEYVGQGKYPTIKPFTYHEEIVFASIGQPMFNYVAQSWHPEKKTPMHRETGFLKVIPGTNKVSLLLAHNFGLTTIEEGEIGDNEIVLKSSSITRLTMGCKDPAVVKISRKFKLIGEKLHHTVYMATTTTTKETEHLQAVYTKQTAIV</sequence>
<dbReference type="PANTHER" id="PTHR15854">
    <property type="entry name" value="THAP4 PROTEIN"/>
    <property type="match status" value="1"/>
</dbReference>
<dbReference type="RefSeq" id="XP_015610185.1">
    <property type="nucleotide sequence ID" value="XM_015754699.2"/>
</dbReference>
<dbReference type="SUPFAM" id="SSF50814">
    <property type="entry name" value="Lipocalins"/>
    <property type="match status" value="1"/>
</dbReference>
<comment type="catalytic activity">
    <reaction evidence="1">
        <text>peroxynitrite = nitrate</text>
        <dbReference type="Rhea" id="RHEA:63116"/>
        <dbReference type="ChEBI" id="CHEBI:17632"/>
        <dbReference type="ChEBI" id="CHEBI:25941"/>
    </reaction>
    <physiologicalReaction direction="left-to-right" evidence="1">
        <dbReference type="Rhea" id="RHEA:63117"/>
    </physiologicalReaction>
</comment>
<dbReference type="CDD" id="cd07828">
    <property type="entry name" value="lipocalin_heme-bd-THAP4-like"/>
    <property type="match status" value="1"/>
</dbReference>
<evidence type="ECO:0000313" key="7">
    <source>
        <dbReference type="RefSeq" id="XP_015610210.1"/>
    </source>
</evidence>
<dbReference type="GeneID" id="107275003"/>
<dbReference type="InterPro" id="IPR045165">
    <property type="entry name" value="Nitrobindin"/>
</dbReference>
<accession>A0AAJ7CGA4</accession>